<feature type="compositionally biased region" description="Low complexity" evidence="1">
    <location>
        <begin position="198"/>
        <end position="208"/>
    </location>
</feature>
<evidence type="ECO:0000313" key="2">
    <source>
        <dbReference type="EMBL" id="QAY59234.1"/>
    </source>
</evidence>
<gene>
    <name evidence="2" type="ORF">ET475_03985</name>
</gene>
<proteinExistence type="predicted"/>
<protein>
    <submittedName>
        <fullName evidence="2">Uncharacterized protein</fullName>
    </submittedName>
</protein>
<dbReference type="OrthoDB" id="5082079at2"/>
<sequence>MTGKWEQRLRDIAVGGRDWKLPAAGQLTQTLTDLRSVLKKAAADPGVSGKTGLAASESLEDAAKRADSIVETTTALQKAVDKANGVRTQAGTDLSQLPSGTMSAALEAKVRAAKPGDVIDTGYACVLVNENTLANMQNYYAATRETAAKAAVQRATQDYDDIAVPKELLPATHGVDEHGYTPTGSGGSGGTSGGVPSGGFSTPGGSFTKYADWDDDPLGNATSSAGIFVPDDRPRPGDPGFSGYLPGGDDDVTVAPWTGGALTPDGPVSDGTTDFGSSGTSGGLLGNGSRGGGSFGSGSLGAGSYGSGSFGGGAGSGALIAGAGGATALTAGSRMAGGTAGMFGAGAGAGAGTGAGAGAGMGRAAGAVAPGGTAPAGAAGGLGGARGGGVAGSARSGGLLGGTRPTSAASAGAGAAAGGRGGSSMVGAGGGAGGRGAASNDSRRRARGLGGPIAESIEEDEEFGPRSAAAGSGGRGPATPPQPQP</sequence>
<organism evidence="2 3">
    <name type="scientific">Microbacterium protaetiae</name>
    <dbReference type="NCBI Taxonomy" id="2509458"/>
    <lineage>
        <taxon>Bacteria</taxon>
        <taxon>Bacillati</taxon>
        <taxon>Actinomycetota</taxon>
        <taxon>Actinomycetes</taxon>
        <taxon>Micrococcales</taxon>
        <taxon>Microbacteriaceae</taxon>
        <taxon>Microbacterium</taxon>
    </lineage>
</organism>
<dbReference type="EMBL" id="CP035494">
    <property type="protein sequence ID" value="QAY59234.1"/>
    <property type="molecule type" value="Genomic_DNA"/>
</dbReference>
<feature type="region of interest" description="Disordered" evidence="1">
    <location>
        <begin position="392"/>
        <end position="485"/>
    </location>
</feature>
<feature type="compositionally biased region" description="Gly residues" evidence="1">
    <location>
        <begin position="184"/>
        <end position="197"/>
    </location>
</feature>
<name>A0A4P6EB54_9MICO</name>
<keyword evidence="3" id="KW-1185">Reference proteome</keyword>
<feature type="compositionally biased region" description="Gly residues" evidence="1">
    <location>
        <begin position="279"/>
        <end position="290"/>
    </location>
</feature>
<dbReference type="RefSeq" id="WP_129386239.1">
    <property type="nucleotide sequence ID" value="NZ_CP035494.1"/>
</dbReference>
<feature type="region of interest" description="Disordered" evidence="1">
    <location>
        <begin position="177"/>
        <end position="290"/>
    </location>
</feature>
<dbReference type="AlphaFoldDB" id="A0A4P6EB54"/>
<accession>A0A4P6EB54</accession>
<evidence type="ECO:0000313" key="3">
    <source>
        <dbReference type="Proteomes" id="UP000293995"/>
    </source>
</evidence>
<feature type="compositionally biased region" description="Gly residues" evidence="1">
    <location>
        <begin position="415"/>
        <end position="436"/>
    </location>
</feature>
<reference evidence="2 3" key="1">
    <citation type="submission" date="2019-01" db="EMBL/GenBank/DDBJ databases">
        <title>Genome sequencing of strain DFW100M-13.</title>
        <authorList>
            <person name="Heo J."/>
            <person name="Kim S.-J."/>
            <person name="Kim J.-S."/>
            <person name="Hong S.-B."/>
            <person name="Kwon S.-W."/>
        </authorList>
    </citation>
    <scope>NUCLEOTIDE SEQUENCE [LARGE SCALE GENOMIC DNA]</scope>
    <source>
        <strain evidence="2 3">DFW100M-13</strain>
    </source>
</reference>
<evidence type="ECO:0000256" key="1">
    <source>
        <dbReference type="SAM" id="MobiDB-lite"/>
    </source>
</evidence>
<dbReference type="KEGG" id="mprt:ET475_03985"/>
<dbReference type="Proteomes" id="UP000293995">
    <property type="component" value="Chromosome"/>
</dbReference>